<keyword evidence="1" id="KW-1133">Transmembrane helix</keyword>
<dbReference type="Proteomes" id="UP000001412">
    <property type="component" value="Chromosome"/>
</dbReference>
<dbReference type="EMBL" id="AE015927">
    <property type="protein sequence ID" value="AAO36014.1"/>
    <property type="molecule type" value="Genomic_DNA"/>
</dbReference>
<protein>
    <submittedName>
        <fullName evidence="2">Uncharacterized protein</fullName>
    </submittedName>
</protein>
<keyword evidence="1" id="KW-0472">Membrane</keyword>
<gene>
    <name evidence="2" type="ordered locus">CTC_01456</name>
</gene>
<feature type="transmembrane region" description="Helical" evidence="1">
    <location>
        <begin position="64"/>
        <end position="83"/>
    </location>
</feature>
<dbReference type="KEGG" id="ctc:CTC_01456"/>
<reference evidence="2 3" key="1">
    <citation type="journal article" date="2003" name="Proc. Natl. Acad. Sci. U.S.A.">
        <title>The genome sequence of Clostridium tetani, the causative agent of tetanus disease.</title>
        <authorList>
            <person name="Brueggemann H."/>
            <person name="Baumer S."/>
            <person name="Fricke W.F."/>
            <person name="Wiezer A."/>
            <person name="Liesegang H."/>
            <person name="Decker I."/>
            <person name="Herzberg C."/>
            <person name="Martinez-Arias R."/>
            <person name="Merkl R."/>
            <person name="Henne A."/>
            <person name="Gottschalk G."/>
        </authorList>
    </citation>
    <scope>NUCLEOTIDE SEQUENCE [LARGE SCALE GENOMIC DNA]</scope>
    <source>
        <strain evidence="3">Massachusetts / E88</strain>
    </source>
</reference>
<accession>Q894S8</accession>
<dbReference type="AlphaFoldDB" id="Q894S8"/>
<sequence>MLLFNLIQIKYILLQQYLNTTLVIVQRVFRINLGRQTSFKYNSCYCSTDVLTTIMNAYKNLNTTLVIVQLLILLLSYAHIYLFKYNSCYCSTSYKINTKMWI</sequence>
<organism evidence="2 3">
    <name type="scientific">Clostridium tetani (strain Massachusetts / E88)</name>
    <dbReference type="NCBI Taxonomy" id="212717"/>
    <lineage>
        <taxon>Bacteria</taxon>
        <taxon>Bacillati</taxon>
        <taxon>Bacillota</taxon>
        <taxon>Clostridia</taxon>
        <taxon>Eubacteriales</taxon>
        <taxon>Clostridiaceae</taxon>
        <taxon>Clostridium</taxon>
    </lineage>
</organism>
<name>Q894S8_CLOTE</name>
<evidence type="ECO:0000313" key="2">
    <source>
        <dbReference type="EMBL" id="AAO36014.1"/>
    </source>
</evidence>
<keyword evidence="3" id="KW-1185">Reference proteome</keyword>
<evidence type="ECO:0000313" key="3">
    <source>
        <dbReference type="Proteomes" id="UP000001412"/>
    </source>
</evidence>
<evidence type="ECO:0000256" key="1">
    <source>
        <dbReference type="SAM" id="Phobius"/>
    </source>
</evidence>
<proteinExistence type="predicted"/>
<dbReference type="HOGENOM" id="CLU_2272562_0_0_9"/>
<keyword evidence="1" id="KW-0812">Transmembrane</keyword>